<dbReference type="Proteomes" id="UP000254260">
    <property type="component" value="Unassembled WGS sequence"/>
</dbReference>
<evidence type="ECO:0000259" key="6">
    <source>
        <dbReference type="Pfam" id="PF08281"/>
    </source>
</evidence>
<dbReference type="Pfam" id="PF08281">
    <property type="entry name" value="Sigma70_r4_2"/>
    <property type="match status" value="1"/>
</dbReference>
<dbReference type="NCBIfam" id="NF005448">
    <property type="entry name" value="PRK07037.1"/>
    <property type="match status" value="1"/>
</dbReference>
<comment type="similarity">
    <text evidence="1">Belongs to the sigma-70 factor family. ECF subfamily.</text>
</comment>
<dbReference type="InterPro" id="IPR013249">
    <property type="entry name" value="RNA_pol_sigma70_r4_t2"/>
</dbReference>
<dbReference type="NCBIfam" id="TIGR02937">
    <property type="entry name" value="sigma70-ECF"/>
    <property type="match status" value="1"/>
</dbReference>
<dbReference type="SUPFAM" id="SSF88659">
    <property type="entry name" value="Sigma3 and sigma4 domains of RNA polymerase sigma factors"/>
    <property type="match status" value="1"/>
</dbReference>
<evidence type="ECO:0000259" key="5">
    <source>
        <dbReference type="Pfam" id="PF04542"/>
    </source>
</evidence>
<sequence length="178" mass="20789">MPKIPSTQQYLDLHDLFATRRQTFINVAARIIGCRNHAEDVVQDAYIKLFSAKMLPSIQSQSGYLLRVVRNLAIDLYRRQSLEKRHIRTEEEKLLIAEPCTSLETDYQHRQTLDILSSALTRMPERTRYAFEMCRLYGYKQKDVAKQLGVSATQVNYMIRDALLHCRQALERTENRAP</sequence>
<evidence type="ECO:0000256" key="3">
    <source>
        <dbReference type="ARBA" id="ARBA00023082"/>
    </source>
</evidence>
<feature type="domain" description="RNA polymerase sigma factor 70 region 4 type 2" evidence="6">
    <location>
        <begin position="114"/>
        <end position="166"/>
    </location>
</feature>
<proteinExistence type="inferred from homology"/>
<dbReference type="GO" id="GO:0016987">
    <property type="term" value="F:sigma factor activity"/>
    <property type="evidence" value="ECO:0007669"/>
    <property type="project" value="UniProtKB-KW"/>
</dbReference>
<evidence type="ECO:0000313" key="8">
    <source>
        <dbReference type="Proteomes" id="UP000254260"/>
    </source>
</evidence>
<dbReference type="PANTHER" id="PTHR43133:SF63">
    <property type="entry name" value="RNA POLYMERASE SIGMA FACTOR FECI-RELATED"/>
    <property type="match status" value="1"/>
</dbReference>
<accession>A0A379IWS6</accession>
<dbReference type="PANTHER" id="PTHR43133">
    <property type="entry name" value="RNA POLYMERASE ECF-TYPE SIGMA FACTO"/>
    <property type="match status" value="1"/>
</dbReference>
<keyword evidence="2" id="KW-0805">Transcription regulation</keyword>
<dbReference type="AlphaFoldDB" id="A0A379IWS6"/>
<dbReference type="InterPro" id="IPR014284">
    <property type="entry name" value="RNA_pol_sigma-70_dom"/>
</dbReference>
<evidence type="ECO:0000256" key="4">
    <source>
        <dbReference type="ARBA" id="ARBA00023163"/>
    </source>
</evidence>
<dbReference type="GO" id="GO:0003677">
    <property type="term" value="F:DNA binding"/>
    <property type="evidence" value="ECO:0007669"/>
    <property type="project" value="InterPro"/>
</dbReference>
<dbReference type="Pfam" id="PF04542">
    <property type="entry name" value="Sigma70_r2"/>
    <property type="match status" value="1"/>
</dbReference>
<dbReference type="Gene3D" id="1.10.10.10">
    <property type="entry name" value="Winged helix-like DNA-binding domain superfamily/Winged helix DNA-binding domain"/>
    <property type="match status" value="1"/>
</dbReference>
<dbReference type="EMBL" id="UGUU01000001">
    <property type="protein sequence ID" value="SUD40747.1"/>
    <property type="molecule type" value="Genomic_DNA"/>
</dbReference>
<evidence type="ECO:0000256" key="1">
    <source>
        <dbReference type="ARBA" id="ARBA00010641"/>
    </source>
</evidence>
<dbReference type="Gene3D" id="1.10.1740.10">
    <property type="match status" value="1"/>
</dbReference>
<dbReference type="OrthoDB" id="9794372at2"/>
<dbReference type="InterPro" id="IPR013325">
    <property type="entry name" value="RNA_pol_sigma_r2"/>
</dbReference>
<protein>
    <submittedName>
        <fullName evidence="7">Extracytoplasmic-function sigma-70 factor</fullName>
    </submittedName>
</protein>
<dbReference type="GO" id="GO:0006352">
    <property type="term" value="P:DNA-templated transcription initiation"/>
    <property type="evidence" value="ECO:0007669"/>
    <property type="project" value="InterPro"/>
</dbReference>
<dbReference type="SUPFAM" id="SSF88946">
    <property type="entry name" value="Sigma2 domain of RNA polymerase sigma factors"/>
    <property type="match status" value="1"/>
</dbReference>
<dbReference type="RefSeq" id="WP_115291860.1">
    <property type="nucleotide sequence ID" value="NZ_UGUU01000001.1"/>
</dbReference>
<reference evidence="7 8" key="1">
    <citation type="submission" date="2018-06" db="EMBL/GenBank/DDBJ databases">
        <authorList>
            <consortium name="Pathogen Informatics"/>
            <person name="Doyle S."/>
        </authorList>
    </citation>
    <scope>NUCLEOTIDE SEQUENCE [LARGE SCALE GENOMIC DNA]</scope>
    <source>
        <strain evidence="7 8">NCTC10899</strain>
    </source>
</reference>
<keyword evidence="3" id="KW-0731">Sigma factor</keyword>
<feature type="domain" description="RNA polymerase sigma-70 region 2" evidence="5">
    <location>
        <begin position="18"/>
        <end position="81"/>
    </location>
</feature>
<evidence type="ECO:0000256" key="2">
    <source>
        <dbReference type="ARBA" id="ARBA00023015"/>
    </source>
</evidence>
<dbReference type="InterPro" id="IPR036388">
    <property type="entry name" value="WH-like_DNA-bd_sf"/>
</dbReference>
<dbReference type="InterPro" id="IPR007627">
    <property type="entry name" value="RNA_pol_sigma70_r2"/>
</dbReference>
<organism evidence="7 8">
    <name type="scientific">Ectopseudomonas mendocina</name>
    <name type="common">Pseudomonas mendocina</name>
    <dbReference type="NCBI Taxonomy" id="300"/>
    <lineage>
        <taxon>Bacteria</taxon>
        <taxon>Pseudomonadati</taxon>
        <taxon>Pseudomonadota</taxon>
        <taxon>Gammaproteobacteria</taxon>
        <taxon>Pseudomonadales</taxon>
        <taxon>Pseudomonadaceae</taxon>
        <taxon>Ectopseudomonas</taxon>
    </lineage>
</organism>
<evidence type="ECO:0000313" key="7">
    <source>
        <dbReference type="EMBL" id="SUD40747.1"/>
    </source>
</evidence>
<name>A0A379IWS6_ECTME</name>
<gene>
    <name evidence="7" type="primary">fecI_7</name>
    <name evidence="7" type="ORF">NCTC10899_03597</name>
</gene>
<dbReference type="InterPro" id="IPR013324">
    <property type="entry name" value="RNA_pol_sigma_r3/r4-like"/>
</dbReference>
<dbReference type="InterPro" id="IPR039425">
    <property type="entry name" value="RNA_pol_sigma-70-like"/>
</dbReference>
<keyword evidence="4" id="KW-0804">Transcription</keyword>